<dbReference type="CDD" id="cd14825">
    <property type="entry name" value="TRAPPC2_sedlin"/>
    <property type="match status" value="1"/>
</dbReference>
<dbReference type="SUPFAM" id="SSF64356">
    <property type="entry name" value="SNARE-like"/>
    <property type="match status" value="1"/>
</dbReference>
<dbReference type="GO" id="GO:0006888">
    <property type="term" value="P:endoplasmic reticulum to Golgi vesicle-mediated transport"/>
    <property type="evidence" value="ECO:0007669"/>
    <property type="project" value="InterPro"/>
</dbReference>
<reference evidence="1" key="2">
    <citation type="submission" date="2019-06" db="EMBL/GenBank/DDBJ databases">
        <title>Genomics analysis of Aphanomyces spp. identifies a new class of oomycete effector associated with host adaptation.</title>
        <authorList>
            <person name="Gaulin E."/>
        </authorList>
    </citation>
    <scope>NUCLEOTIDE SEQUENCE</scope>
    <source>
        <strain evidence="1">CBS 578.67</strain>
    </source>
</reference>
<dbReference type="GO" id="GO:0005737">
    <property type="term" value="C:cytoplasm"/>
    <property type="evidence" value="ECO:0007669"/>
    <property type="project" value="GOC"/>
</dbReference>
<evidence type="ECO:0000313" key="1">
    <source>
        <dbReference type="EMBL" id="KAF0698811.1"/>
    </source>
</evidence>
<proteinExistence type="predicted"/>
<dbReference type="Proteomes" id="UP000332933">
    <property type="component" value="Unassembled WGS sequence"/>
</dbReference>
<reference evidence="2 3" key="1">
    <citation type="submission" date="2019-03" db="EMBL/GenBank/DDBJ databases">
        <authorList>
            <person name="Gaulin E."/>
            <person name="Dumas B."/>
        </authorList>
    </citation>
    <scope>NUCLEOTIDE SEQUENCE [LARGE SCALE GENOMIC DNA]</scope>
    <source>
        <strain evidence="2">CBS 568.67</strain>
    </source>
</reference>
<dbReference type="EMBL" id="CAADRA010005240">
    <property type="protein sequence ID" value="VFT87472.1"/>
    <property type="molecule type" value="Genomic_DNA"/>
</dbReference>
<dbReference type="EMBL" id="VJMH01005219">
    <property type="protein sequence ID" value="KAF0698811.1"/>
    <property type="molecule type" value="Genomic_DNA"/>
</dbReference>
<dbReference type="AlphaFoldDB" id="A0A485KQV1"/>
<gene>
    <name evidence="2" type="primary">Aste57867_10600</name>
    <name evidence="1" type="ORF">As57867_010560</name>
    <name evidence="2" type="ORF">ASTE57867_10600</name>
</gene>
<dbReference type="PANTHER" id="PTHR12403">
    <property type="entry name" value="TRAFFICKING PROTEIN PARTICLE COMPLEX SUBUNIT 2"/>
    <property type="match status" value="1"/>
</dbReference>
<protein>
    <submittedName>
        <fullName evidence="2">Aste57867_10600 protein</fullName>
    </submittedName>
</protein>
<dbReference type="InterPro" id="IPR006722">
    <property type="entry name" value="Sedlin"/>
</dbReference>
<accession>A0A485KQV1</accession>
<dbReference type="OrthoDB" id="10252102at2759"/>
<dbReference type="Gene3D" id="3.30.450.70">
    <property type="match status" value="1"/>
</dbReference>
<keyword evidence="3" id="KW-1185">Reference proteome</keyword>
<organism evidence="2 3">
    <name type="scientific">Aphanomyces stellatus</name>
    <dbReference type="NCBI Taxonomy" id="120398"/>
    <lineage>
        <taxon>Eukaryota</taxon>
        <taxon>Sar</taxon>
        <taxon>Stramenopiles</taxon>
        <taxon>Oomycota</taxon>
        <taxon>Saprolegniomycetes</taxon>
        <taxon>Saprolegniales</taxon>
        <taxon>Verrucalvaceae</taxon>
        <taxon>Aphanomyces</taxon>
    </lineage>
</organism>
<name>A0A485KQV1_9STRA</name>
<evidence type="ECO:0000313" key="3">
    <source>
        <dbReference type="Proteomes" id="UP000332933"/>
    </source>
</evidence>
<dbReference type="Pfam" id="PF04628">
    <property type="entry name" value="Sedlin_N"/>
    <property type="match status" value="1"/>
</dbReference>
<dbReference type="InterPro" id="IPR011012">
    <property type="entry name" value="Longin-like_dom_sf"/>
</dbReference>
<sequence length="148" mass="17424">MIVRIRTPRLISRWDSPGTMSLFMIVGSKEPLYSMDVRPRKEETAHVDEFILHSSLDVVHEAMWTNNNMWMKVVDKFNDQFVSGFVTATNIKFLLLHESRNEDAIKIFFQDVYDLYVKLLLNPFYKHDSPITSQDFDLRVRALAKKIL</sequence>
<evidence type="ECO:0000313" key="2">
    <source>
        <dbReference type="EMBL" id="VFT87472.1"/>
    </source>
</evidence>